<protein>
    <submittedName>
        <fullName evidence="2">Uncharacterized protein</fullName>
    </submittedName>
</protein>
<proteinExistence type="predicted"/>
<name>A0ABQ6JUK1_9MICO</name>
<feature type="region of interest" description="Disordered" evidence="1">
    <location>
        <begin position="1"/>
        <end position="21"/>
    </location>
</feature>
<accession>A0ABQ6JUK1</accession>
<dbReference type="EMBL" id="BSVA01000001">
    <property type="protein sequence ID" value="GMA91664.1"/>
    <property type="molecule type" value="Genomic_DNA"/>
</dbReference>
<organism evidence="2 3">
    <name type="scientific">Homoserinibacter gongjuensis</name>
    <dbReference type="NCBI Taxonomy" id="1162968"/>
    <lineage>
        <taxon>Bacteria</taxon>
        <taxon>Bacillati</taxon>
        <taxon>Actinomycetota</taxon>
        <taxon>Actinomycetes</taxon>
        <taxon>Micrococcales</taxon>
        <taxon>Microbacteriaceae</taxon>
        <taxon>Homoserinibacter</taxon>
    </lineage>
</organism>
<feature type="compositionally biased region" description="Basic and acidic residues" evidence="1">
    <location>
        <begin position="9"/>
        <end position="21"/>
    </location>
</feature>
<comment type="caution">
    <text evidence="2">The sequence shown here is derived from an EMBL/GenBank/DDBJ whole genome shotgun (WGS) entry which is preliminary data.</text>
</comment>
<reference evidence="3" key="1">
    <citation type="journal article" date="2019" name="Int. J. Syst. Evol. Microbiol.">
        <title>The Global Catalogue of Microorganisms (GCM) 10K type strain sequencing project: providing services to taxonomists for standard genome sequencing and annotation.</title>
        <authorList>
            <consortium name="The Broad Institute Genomics Platform"/>
            <consortium name="The Broad Institute Genome Sequencing Center for Infectious Disease"/>
            <person name="Wu L."/>
            <person name="Ma J."/>
        </authorList>
    </citation>
    <scope>NUCLEOTIDE SEQUENCE [LARGE SCALE GENOMIC DNA]</scope>
    <source>
        <strain evidence="3">NBRC 108755</strain>
    </source>
</reference>
<evidence type="ECO:0000313" key="2">
    <source>
        <dbReference type="EMBL" id="GMA91664.1"/>
    </source>
</evidence>
<sequence length="100" mass="11769">MNTTLTHTTRHDHPPHEAATEHVLHEPHAARRLSFVDRAALHLGMALIRWGRRPGRELARHERLANSFELGLLQREREALRRELERERALSMEHALIRVR</sequence>
<dbReference type="Proteomes" id="UP001157069">
    <property type="component" value="Unassembled WGS sequence"/>
</dbReference>
<gene>
    <name evidence="2" type="ORF">GCM10025869_21930</name>
</gene>
<keyword evidence="3" id="KW-1185">Reference proteome</keyword>
<evidence type="ECO:0000256" key="1">
    <source>
        <dbReference type="SAM" id="MobiDB-lite"/>
    </source>
</evidence>
<evidence type="ECO:0000313" key="3">
    <source>
        <dbReference type="Proteomes" id="UP001157069"/>
    </source>
</evidence>